<dbReference type="Pfam" id="PF13585">
    <property type="entry name" value="CHU_C"/>
    <property type="match status" value="1"/>
</dbReference>
<accession>A0A5M6CC81</accession>
<sequence length="682" mass="74935">MKPIFYVLIFLLSSCFPTLTMAQGENNQWCFGQRYGFNFNTNPPSFFQTNMRVFEGSASICDNAGNLLFYSSGAYNWDRNGNLMPNGQGLSGNGPVAPSVWPGNLGSSSKGVAIVPNPANSNQYYIITTDAIEDQMYDAYYSVIDMTLNGGLGDVIPTQKNILLTTDISEGVVMTTASDCLGYWAILHSRFGFEYRAFKIDNNGISTTPVISNGLVGNTTTWVYGYLQFNTDGTQLARSSDEIELSYFNKATGVLSSFFTIQAAQSSGGLVEFSPDNTKLYLSSYQGLIQFNLGLLPNTAAVQSTQLLLDTAHLTAIRLGPDNKIYLSAFNSNYLDVINSPNTLGAGCQFVSNVYQLPAYTSPQVFFVSEFGNKVFVNISADTFVQTVLDTTLCFEESLTLHAPDNYQNYLWFSNATTPEVAVSQDGAYWLHGYNSCNLYIDSFKVHFINFDLNLGADTNICEGTEITLDATTPGAIYRWQDNSILPTYTAADAGMYKVNVTVGKCSKSDSILVNIMDPFVNIVETDTTICKNQPFMLHGTAYPESNYSWNVGGISENISANNEGTYILTASNVCGDFIDSVNIKTMDCSCNIFMPNAFSPNGDDKNEVLKAKLNCPGMTAFTLKIFNRFGQCVFQSNDLNDGWDGHYNSGQADVGTYFYYAQYKDVSGTLVKKKGDVVLIR</sequence>
<feature type="chain" id="PRO_5024284538" evidence="1">
    <location>
        <begin position="23"/>
        <end position="682"/>
    </location>
</feature>
<evidence type="ECO:0000313" key="2">
    <source>
        <dbReference type="EMBL" id="KAA5532603.1"/>
    </source>
</evidence>
<keyword evidence="3" id="KW-1185">Reference proteome</keyword>
<dbReference type="EMBL" id="VWSH01000004">
    <property type="protein sequence ID" value="KAA5532603.1"/>
    <property type="molecule type" value="Genomic_DNA"/>
</dbReference>
<dbReference type="InterPro" id="IPR026341">
    <property type="entry name" value="T9SS_type_B"/>
</dbReference>
<organism evidence="2 3">
    <name type="scientific">Taibaiella lutea</name>
    <dbReference type="NCBI Taxonomy" id="2608001"/>
    <lineage>
        <taxon>Bacteria</taxon>
        <taxon>Pseudomonadati</taxon>
        <taxon>Bacteroidota</taxon>
        <taxon>Chitinophagia</taxon>
        <taxon>Chitinophagales</taxon>
        <taxon>Chitinophagaceae</taxon>
        <taxon>Taibaiella</taxon>
    </lineage>
</organism>
<dbReference type="NCBIfam" id="TIGR04131">
    <property type="entry name" value="Bac_Flav_CTERM"/>
    <property type="match status" value="1"/>
</dbReference>
<name>A0A5M6CC81_9BACT</name>
<evidence type="ECO:0000313" key="3">
    <source>
        <dbReference type="Proteomes" id="UP000323632"/>
    </source>
</evidence>
<reference evidence="2 3" key="1">
    <citation type="submission" date="2019-09" db="EMBL/GenBank/DDBJ databases">
        <title>Genome sequence and assembly of Taibaiella sp.</title>
        <authorList>
            <person name="Chhetri G."/>
        </authorList>
    </citation>
    <scope>NUCLEOTIDE SEQUENCE [LARGE SCALE GENOMIC DNA]</scope>
    <source>
        <strain evidence="2 3">KVB11</strain>
    </source>
</reference>
<proteinExistence type="predicted"/>
<feature type="signal peptide" evidence="1">
    <location>
        <begin position="1"/>
        <end position="22"/>
    </location>
</feature>
<evidence type="ECO:0000256" key="1">
    <source>
        <dbReference type="SAM" id="SignalP"/>
    </source>
</evidence>
<keyword evidence="1" id="KW-0732">Signal</keyword>
<dbReference type="AlphaFoldDB" id="A0A5M6CC81"/>
<protein>
    <submittedName>
        <fullName evidence="2">Gliding motility-associated C-terminal domain-containing protein</fullName>
    </submittedName>
</protein>
<dbReference type="RefSeq" id="WP_150034108.1">
    <property type="nucleotide sequence ID" value="NZ_VWSH01000004.1"/>
</dbReference>
<comment type="caution">
    <text evidence="2">The sequence shown here is derived from an EMBL/GenBank/DDBJ whole genome shotgun (WGS) entry which is preliminary data.</text>
</comment>
<dbReference type="SUPFAM" id="SSF63829">
    <property type="entry name" value="Calcium-dependent phosphotriesterase"/>
    <property type="match status" value="1"/>
</dbReference>
<dbReference type="Proteomes" id="UP000323632">
    <property type="component" value="Unassembled WGS sequence"/>
</dbReference>
<dbReference type="PROSITE" id="PS51257">
    <property type="entry name" value="PROKAR_LIPOPROTEIN"/>
    <property type="match status" value="1"/>
</dbReference>
<gene>
    <name evidence="2" type="ORF">F0919_17630</name>
</gene>